<evidence type="ECO:0000313" key="2">
    <source>
        <dbReference type="EMBL" id="QIS14937.1"/>
    </source>
</evidence>
<evidence type="ECO:0000313" key="3">
    <source>
        <dbReference type="Proteomes" id="UP000503540"/>
    </source>
</evidence>
<reference evidence="2 3" key="1">
    <citation type="journal article" date="2019" name="ACS Chem. Biol.">
        <title>Identification and Mobilization of a Cryptic Antibiotic Biosynthesis Gene Locus from a Human-Pathogenic Nocardia Isolate.</title>
        <authorList>
            <person name="Herisse M."/>
            <person name="Ishida K."/>
            <person name="Porter J.L."/>
            <person name="Howden B."/>
            <person name="Hertweck C."/>
            <person name="Stinear T.P."/>
            <person name="Pidot S.J."/>
        </authorList>
    </citation>
    <scope>NUCLEOTIDE SEQUENCE [LARGE SCALE GENOMIC DNA]</scope>
    <source>
        <strain evidence="2 3">AUSMDU00012717</strain>
    </source>
</reference>
<keyword evidence="3" id="KW-1185">Reference proteome</keyword>
<protein>
    <submittedName>
        <fullName evidence="2">PadR family transcriptional regulator</fullName>
    </submittedName>
</protein>
<name>A0A6G9YPC8_9NOCA</name>
<dbReference type="Pfam" id="PF03551">
    <property type="entry name" value="PadR"/>
    <property type="match status" value="1"/>
</dbReference>
<evidence type="ECO:0000259" key="1">
    <source>
        <dbReference type="Pfam" id="PF03551"/>
    </source>
</evidence>
<dbReference type="EMBL" id="CP046172">
    <property type="protein sequence ID" value="QIS14937.1"/>
    <property type="molecule type" value="Genomic_DNA"/>
</dbReference>
<dbReference type="InterPro" id="IPR036388">
    <property type="entry name" value="WH-like_DNA-bd_sf"/>
</dbReference>
<dbReference type="AlphaFoldDB" id="A0A6G9YPC8"/>
<dbReference type="RefSeq" id="WP_167477266.1">
    <property type="nucleotide sequence ID" value="NZ_CP046172.1"/>
</dbReference>
<dbReference type="PANTHER" id="PTHR43252">
    <property type="entry name" value="TRANSCRIPTIONAL REGULATOR YQJI"/>
    <property type="match status" value="1"/>
</dbReference>
<gene>
    <name evidence="2" type="ORF">F5544_35530</name>
</gene>
<feature type="domain" description="Transcription regulator PadR N-terminal" evidence="1">
    <location>
        <begin position="6"/>
        <end position="79"/>
    </location>
</feature>
<dbReference type="InterPro" id="IPR036390">
    <property type="entry name" value="WH_DNA-bd_sf"/>
</dbReference>
<dbReference type="KEGG" id="nah:F5544_35530"/>
<dbReference type="PANTHER" id="PTHR43252:SF2">
    <property type="entry name" value="TRANSCRIPTION REGULATOR, PADR-LIKE FAMILY"/>
    <property type="match status" value="1"/>
</dbReference>
<dbReference type="SUPFAM" id="SSF46785">
    <property type="entry name" value="Winged helix' DNA-binding domain"/>
    <property type="match status" value="1"/>
</dbReference>
<accession>A0A6G9YPC8</accession>
<dbReference type="InterPro" id="IPR005149">
    <property type="entry name" value="Tscrpt_reg_PadR_N"/>
</dbReference>
<sequence length="192" mass="21401">MLDYVILGTLALHPMSGYDLGKRMDGPGRFIGYRVGLPQIYRTLAKLTDRGLVAFDVDPRDGRPAAKVYRLTAPGQQALLEWAHSPYEPAPRPMDPDFMLRFLFAGILGHDIAIGILRTELEYRRAQRHDPMSIDELVADNDPIADIDPAWAAHIMHTAHEYGRSSMTAYIAWLEATLAEFENSHPAATSAS</sequence>
<dbReference type="Gene3D" id="1.10.10.10">
    <property type="entry name" value="Winged helix-like DNA-binding domain superfamily/Winged helix DNA-binding domain"/>
    <property type="match status" value="1"/>
</dbReference>
<organism evidence="2 3">
    <name type="scientific">Nocardia arthritidis</name>
    <dbReference type="NCBI Taxonomy" id="228602"/>
    <lineage>
        <taxon>Bacteria</taxon>
        <taxon>Bacillati</taxon>
        <taxon>Actinomycetota</taxon>
        <taxon>Actinomycetes</taxon>
        <taxon>Mycobacteriales</taxon>
        <taxon>Nocardiaceae</taxon>
        <taxon>Nocardia</taxon>
    </lineage>
</organism>
<proteinExistence type="predicted"/>
<dbReference type="Proteomes" id="UP000503540">
    <property type="component" value="Chromosome"/>
</dbReference>